<protein>
    <submittedName>
        <fullName evidence="2">Uncharacterized protein</fullName>
    </submittedName>
</protein>
<evidence type="ECO:0000313" key="2">
    <source>
        <dbReference type="EMBL" id="GAA4155564.1"/>
    </source>
</evidence>
<feature type="compositionally biased region" description="Basic and acidic residues" evidence="1">
    <location>
        <begin position="1"/>
        <end position="22"/>
    </location>
</feature>
<sequence length="64" mass="7347">MLKDRAARKPEKERLPGREERHEHRRTARPGRDHLTGRRIHGWRNGRPTSACTAATPATIQVTV</sequence>
<feature type="region of interest" description="Disordered" evidence="1">
    <location>
        <begin position="1"/>
        <end position="64"/>
    </location>
</feature>
<comment type="caution">
    <text evidence="2">The sequence shown here is derived from an EMBL/GenBank/DDBJ whole genome shotgun (WGS) entry which is preliminary data.</text>
</comment>
<accession>A0ABP7ZF04</accession>
<gene>
    <name evidence="2" type="ORF">GCM10022416_56170</name>
</gene>
<evidence type="ECO:0000256" key="1">
    <source>
        <dbReference type="SAM" id="MobiDB-lite"/>
    </source>
</evidence>
<reference evidence="3" key="1">
    <citation type="journal article" date="2019" name="Int. J. Syst. Evol. Microbiol.">
        <title>The Global Catalogue of Microorganisms (GCM) 10K type strain sequencing project: providing services to taxonomists for standard genome sequencing and annotation.</title>
        <authorList>
            <consortium name="The Broad Institute Genomics Platform"/>
            <consortium name="The Broad Institute Genome Sequencing Center for Infectious Disease"/>
            <person name="Wu L."/>
            <person name="Ma J."/>
        </authorList>
    </citation>
    <scope>NUCLEOTIDE SEQUENCE [LARGE SCALE GENOMIC DNA]</scope>
    <source>
        <strain evidence="3">JCM 17316</strain>
    </source>
</reference>
<organism evidence="2 3">
    <name type="scientific">Actinomadura keratinilytica</name>
    <dbReference type="NCBI Taxonomy" id="547461"/>
    <lineage>
        <taxon>Bacteria</taxon>
        <taxon>Bacillati</taxon>
        <taxon>Actinomycetota</taxon>
        <taxon>Actinomycetes</taxon>
        <taxon>Streptosporangiales</taxon>
        <taxon>Thermomonosporaceae</taxon>
        <taxon>Actinomadura</taxon>
    </lineage>
</organism>
<name>A0ABP7ZF04_9ACTN</name>
<keyword evidence="3" id="KW-1185">Reference proteome</keyword>
<evidence type="ECO:0000313" key="3">
    <source>
        <dbReference type="Proteomes" id="UP001500266"/>
    </source>
</evidence>
<feature type="compositionally biased region" description="Low complexity" evidence="1">
    <location>
        <begin position="48"/>
        <end position="64"/>
    </location>
</feature>
<dbReference type="EMBL" id="BAABDO010000133">
    <property type="protein sequence ID" value="GAA4155564.1"/>
    <property type="molecule type" value="Genomic_DNA"/>
</dbReference>
<proteinExistence type="predicted"/>
<dbReference type="Proteomes" id="UP001500266">
    <property type="component" value="Unassembled WGS sequence"/>
</dbReference>